<evidence type="ECO:0000313" key="1">
    <source>
        <dbReference type="EMBL" id="KAI8526153.1"/>
    </source>
</evidence>
<dbReference type="EMBL" id="CM046400">
    <property type="protein sequence ID" value="KAI8526153.1"/>
    <property type="molecule type" value="Genomic_DNA"/>
</dbReference>
<name>A0ACC0LDD3_RHOML</name>
<gene>
    <name evidence="1" type="ORF">RHMOL_Rhmol13G0286900</name>
</gene>
<comment type="caution">
    <text evidence="1">The sequence shown here is derived from an EMBL/GenBank/DDBJ whole genome shotgun (WGS) entry which is preliminary data.</text>
</comment>
<keyword evidence="2" id="KW-1185">Reference proteome</keyword>
<dbReference type="Proteomes" id="UP001062846">
    <property type="component" value="Chromosome 13"/>
</dbReference>
<accession>A0ACC0LDD3</accession>
<evidence type="ECO:0000313" key="2">
    <source>
        <dbReference type="Proteomes" id="UP001062846"/>
    </source>
</evidence>
<organism evidence="1 2">
    <name type="scientific">Rhododendron molle</name>
    <name type="common">Chinese azalea</name>
    <name type="synonym">Azalea mollis</name>
    <dbReference type="NCBI Taxonomy" id="49168"/>
    <lineage>
        <taxon>Eukaryota</taxon>
        <taxon>Viridiplantae</taxon>
        <taxon>Streptophyta</taxon>
        <taxon>Embryophyta</taxon>
        <taxon>Tracheophyta</taxon>
        <taxon>Spermatophyta</taxon>
        <taxon>Magnoliopsida</taxon>
        <taxon>eudicotyledons</taxon>
        <taxon>Gunneridae</taxon>
        <taxon>Pentapetalae</taxon>
        <taxon>asterids</taxon>
        <taxon>Ericales</taxon>
        <taxon>Ericaceae</taxon>
        <taxon>Ericoideae</taxon>
        <taxon>Rhodoreae</taxon>
        <taxon>Rhododendron</taxon>
    </lineage>
</organism>
<reference evidence="1" key="1">
    <citation type="submission" date="2022-02" db="EMBL/GenBank/DDBJ databases">
        <title>Plant Genome Project.</title>
        <authorList>
            <person name="Zhang R.-G."/>
        </authorList>
    </citation>
    <scope>NUCLEOTIDE SEQUENCE</scope>
    <source>
        <strain evidence="1">AT1</strain>
    </source>
</reference>
<sequence>MTQSNSCPTGATGIPRSSKLRRMLGKHPNPIIKLIPPPPYPPSPLFQKNNSAETQPKTVRVCPSPSSSALLRNLKSQPQILEDSVSATPESSAKLDSVNGSSKVWGNEDGVLDLRGHGLWSLPVEEFGACFACTFQVIQLKREIYSS</sequence>
<proteinExistence type="predicted"/>
<protein>
    <submittedName>
        <fullName evidence="1">Uncharacterized protein</fullName>
    </submittedName>
</protein>